<dbReference type="AlphaFoldDB" id="A0A6N7EVT6"/>
<evidence type="ECO:0000313" key="3">
    <source>
        <dbReference type="Proteomes" id="UP000471298"/>
    </source>
</evidence>
<dbReference type="Proteomes" id="UP000471298">
    <property type="component" value="Unassembled WGS sequence"/>
</dbReference>
<proteinExistence type="predicted"/>
<keyword evidence="1" id="KW-0812">Transmembrane</keyword>
<dbReference type="RefSeq" id="WP_152809196.1">
    <property type="nucleotide sequence ID" value="NZ_WHNW01000002.1"/>
</dbReference>
<sequence>MKSVRMTLIRIVLTLIYCAIGLVIALPVSYFFQSTIYSQMSWWEYVRGGFSSVMAGAYFGSFAVYRNVAIGCMLLAVLAGSRLERVFNLK</sequence>
<name>A0A6N7EVT6_9GAMM</name>
<comment type="caution">
    <text evidence="2">The sequence shown here is derived from an EMBL/GenBank/DDBJ whole genome shotgun (WGS) entry which is preliminary data.</text>
</comment>
<feature type="transmembrane region" description="Helical" evidence="1">
    <location>
        <begin position="52"/>
        <end position="80"/>
    </location>
</feature>
<gene>
    <name evidence="2" type="ORF">GCU85_02995</name>
</gene>
<dbReference type="EMBL" id="WHNW01000002">
    <property type="protein sequence ID" value="MPV85705.1"/>
    <property type="molecule type" value="Genomic_DNA"/>
</dbReference>
<evidence type="ECO:0000256" key="1">
    <source>
        <dbReference type="SAM" id="Phobius"/>
    </source>
</evidence>
<feature type="transmembrane region" description="Helical" evidence="1">
    <location>
        <begin position="12"/>
        <end position="32"/>
    </location>
</feature>
<accession>A0A6N7EVT6</accession>
<organism evidence="2 3">
    <name type="scientific">Ostreibacterium oceani</name>
    <dbReference type="NCBI Taxonomy" id="2654998"/>
    <lineage>
        <taxon>Bacteria</taxon>
        <taxon>Pseudomonadati</taxon>
        <taxon>Pseudomonadota</taxon>
        <taxon>Gammaproteobacteria</taxon>
        <taxon>Cardiobacteriales</taxon>
        <taxon>Ostreibacteriaceae</taxon>
        <taxon>Ostreibacterium</taxon>
    </lineage>
</organism>
<reference evidence="2 3" key="1">
    <citation type="submission" date="2019-10" db="EMBL/GenBank/DDBJ databases">
        <title>Cardiobacteriales fam. a chemoheterotrophic member of the order Cardiobacteriales, and proposal of Cardiobacteriales fam. nov.</title>
        <authorList>
            <person name="Wang C."/>
        </authorList>
    </citation>
    <scope>NUCLEOTIDE SEQUENCE [LARGE SCALE GENOMIC DNA]</scope>
    <source>
        <strain evidence="2 3">ML27</strain>
    </source>
</reference>
<keyword evidence="1" id="KW-1133">Transmembrane helix</keyword>
<dbReference type="InParanoid" id="A0A6N7EVT6"/>
<evidence type="ECO:0000313" key="2">
    <source>
        <dbReference type="EMBL" id="MPV85705.1"/>
    </source>
</evidence>
<keyword evidence="3" id="KW-1185">Reference proteome</keyword>
<protein>
    <submittedName>
        <fullName evidence="2">Uncharacterized protein</fullName>
    </submittedName>
</protein>
<keyword evidence="1" id="KW-0472">Membrane</keyword>